<gene>
    <name evidence="2" type="ORF">PVAP13_8NG088008</name>
</gene>
<reference evidence="2" key="1">
    <citation type="submission" date="2020-05" db="EMBL/GenBank/DDBJ databases">
        <title>WGS assembly of Panicum virgatum.</title>
        <authorList>
            <person name="Lovell J.T."/>
            <person name="Jenkins J."/>
            <person name="Shu S."/>
            <person name="Juenger T.E."/>
            <person name="Schmutz J."/>
        </authorList>
    </citation>
    <scope>NUCLEOTIDE SEQUENCE</scope>
    <source>
        <strain evidence="2">AP13</strain>
    </source>
</reference>
<comment type="caution">
    <text evidence="2">The sequence shown here is derived from an EMBL/GenBank/DDBJ whole genome shotgun (WGS) entry which is preliminary data.</text>
</comment>
<dbReference type="Proteomes" id="UP000823388">
    <property type="component" value="Chromosome 8N"/>
</dbReference>
<feature type="compositionally biased region" description="Polar residues" evidence="1">
    <location>
        <begin position="42"/>
        <end position="64"/>
    </location>
</feature>
<protein>
    <submittedName>
        <fullName evidence="2">Uncharacterized protein</fullName>
    </submittedName>
</protein>
<evidence type="ECO:0000313" key="3">
    <source>
        <dbReference type="Proteomes" id="UP000823388"/>
    </source>
</evidence>
<name>A0A8T0P6X7_PANVG</name>
<feature type="region of interest" description="Disordered" evidence="1">
    <location>
        <begin position="1"/>
        <end position="76"/>
    </location>
</feature>
<evidence type="ECO:0000313" key="2">
    <source>
        <dbReference type="EMBL" id="KAG2556429.1"/>
    </source>
</evidence>
<dbReference type="AlphaFoldDB" id="A0A8T0P6X7"/>
<organism evidence="2 3">
    <name type="scientific">Panicum virgatum</name>
    <name type="common">Blackwell switchgrass</name>
    <dbReference type="NCBI Taxonomy" id="38727"/>
    <lineage>
        <taxon>Eukaryota</taxon>
        <taxon>Viridiplantae</taxon>
        <taxon>Streptophyta</taxon>
        <taxon>Embryophyta</taxon>
        <taxon>Tracheophyta</taxon>
        <taxon>Spermatophyta</taxon>
        <taxon>Magnoliopsida</taxon>
        <taxon>Liliopsida</taxon>
        <taxon>Poales</taxon>
        <taxon>Poaceae</taxon>
        <taxon>PACMAD clade</taxon>
        <taxon>Panicoideae</taxon>
        <taxon>Panicodae</taxon>
        <taxon>Paniceae</taxon>
        <taxon>Panicinae</taxon>
        <taxon>Panicum</taxon>
        <taxon>Panicum sect. Hiantes</taxon>
    </lineage>
</organism>
<evidence type="ECO:0000256" key="1">
    <source>
        <dbReference type="SAM" id="MobiDB-lite"/>
    </source>
</evidence>
<sequence length="76" mass="8005">MPRASSLAAHDQTLPTRSMEAPGSRPPCSALPLPSGSICRLSLSSIEQQQPLHPSSSKGPSSLHQGEKQLAGSRKF</sequence>
<proteinExistence type="predicted"/>
<keyword evidence="3" id="KW-1185">Reference proteome</keyword>
<dbReference type="EMBL" id="CM029052">
    <property type="protein sequence ID" value="KAG2556429.1"/>
    <property type="molecule type" value="Genomic_DNA"/>
</dbReference>
<accession>A0A8T0P6X7</accession>